<dbReference type="Proteomes" id="UP000652761">
    <property type="component" value="Unassembled WGS sequence"/>
</dbReference>
<evidence type="ECO:0000259" key="1">
    <source>
        <dbReference type="PROSITE" id="PS51806"/>
    </source>
</evidence>
<gene>
    <name evidence="2" type="ORF">Taro_051270</name>
</gene>
<protein>
    <recommendedName>
        <fullName evidence="1">DOG1 domain-containing protein</fullName>
    </recommendedName>
</protein>
<dbReference type="InterPro" id="IPR051886">
    <property type="entry name" value="Seed_Dev/Stress_Resp_Reg"/>
</dbReference>
<dbReference type="PROSITE" id="PS51806">
    <property type="entry name" value="DOG1"/>
    <property type="match status" value="1"/>
</dbReference>
<dbReference type="OrthoDB" id="781635at2759"/>
<dbReference type="PANTHER" id="PTHR46354">
    <property type="entry name" value="DOG1 DOMAIN-CONTAINING PROTEIN"/>
    <property type="match status" value="1"/>
</dbReference>
<comment type="caution">
    <text evidence="2">The sequence shown here is derived from an EMBL/GenBank/DDBJ whole genome shotgun (WGS) entry which is preliminary data.</text>
</comment>
<dbReference type="InterPro" id="IPR025422">
    <property type="entry name" value="TGA_domain"/>
</dbReference>
<proteinExistence type="predicted"/>
<dbReference type="GO" id="GO:0006351">
    <property type="term" value="P:DNA-templated transcription"/>
    <property type="evidence" value="ECO:0007669"/>
    <property type="project" value="InterPro"/>
</dbReference>
<dbReference type="Pfam" id="PF14144">
    <property type="entry name" value="DOG1"/>
    <property type="match status" value="1"/>
</dbReference>
<accession>A0A843XG96</accession>
<keyword evidence="3" id="KW-1185">Reference proteome</keyword>
<reference evidence="2" key="1">
    <citation type="submission" date="2017-07" db="EMBL/GenBank/DDBJ databases">
        <title>Taro Niue Genome Assembly and Annotation.</title>
        <authorList>
            <person name="Atibalentja N."/>
            <person name="Keating K."/>
            <person name="Fields C.J."/>
        </authorList>
    </citation>
    <scope>NUCLEOTIDE SEQUENCE</scope>
    <source>
        <strain evidence="2">Niue_2</strain>
        <tissue evidence="2">Leaf</tissue>
    </source>
</reference>
<name>A0A843XG96_COLES</name>
<dbReference type="GO" id="GO:0043565">
    <property type="term" value="F:sequence-specific DNA binding"/>
    <property type="evidence" value="ECO:0007669"/>
    <property type="project" value="InterPro"/>
</dbReference>
<dbReference type="EMBL" id="NMUH01008083">
    <property type="protein sequence ID" value="MQM18283.1"/>
    <property type="molecule type" value="Genomic_DNA"/>
</dbReference>
<sequence>MLFFLSIRRTPAITRSSPSLQPFLCDDDDDHLCELISRTLAHCKAYYREKARLADRDDLLVYSPTWLTPFERTFLWVTGFRPSLVFRLLRATIGADGNPRGATPEQALAIEVLEADIAEEERKLTWEMAGLQKAMALP</sequence>
<dbReference type="AlphaFoldDB" id="A0A843XG96"/>
<feature type="domain" description="DOG1" evidence="1">
    <location>
        <begin position="1"/>
        <end position="138"/>
    </location>
</feature>
<dbReference type="PANTHER" id="PTHR46354:SF13">
    <property type="entry name" value="PROTEIN DOG1-LIKE 4"/>
    <property type="match status" value="1"/>
</dbReference>
<organism evidence="2 3">
    <name type="scientific">Colocasia esculenta</name>
    <name type="common">Wild taro</name>
    <name type="synonym">Arum esculentum</name>
    <dbReference type="NCBI Taxonomy" id="4460"/>
    <lineage>
        <taxon>Eukaryota</taxon>
        <taxon>Viridiplantae</taxon>
        <taxon>Streptophyta</taxon>
        <taxon>Embryophyta</taxon>
        <taxon>Tracheophyta</taxon>
        <taxon>Spermatophyta</taxon>
        <taxon>Magnoliopsida</taxon>
        <taxon>Liliopsida</taxon>
        <taxon>Araceae</taxon>
        <taxon>Aroideae</taxon>
        <taxon>Colocasieae</taxon>
        <taxon>Colocasia</taxon>
    </lineage>
</organism>
<evidence type="ECO:0000313" key="2">
    <source>
        <dbReference type="EMBL" id="MQM18283.1"/>
    </source>
</evidence>
<evidence type="ECO:0000313" key="3">
    <source>
        <dbReference type="Proteomes" id="UP000652761"/>
    </source>
</evidence>